<gene>
    <name evidence="1" type="ORF">DRJ31_07005</name>
</gene>
<protein>
    <submittedName>
        <fullName evidence="1">Uncharacterized protein</fullName>
    </submittedName>
</protein>
<proteinExistence type="predicted"/>
<sequence length="91" mass="11365">MSFDEHDVDYYTIYRYHLYDLLRKLIEEKTGRVKPTCSSCKYWMRIYRGVGWCYKFEEFTRENSNCCEVLERTHIKKNMEKHENLYSKDWL</sequence>
<reference evidence="1 2" key="1">
    <citation type="submission" date="2018-06" db="EMBL/GenBank/DDBJ databases">
        <title>Extensive metabolic versatility and redundancy in microbially diverse, dynamic hydrothermal sediments.</title>
        <authorList>
            <person name="Dombrowski N."/>
            <person name="Teske A."/>
            <person name="Baker B.J."/>
        </authorList>
    </citation>
    <scope>NUCLEOTIDE SEQUENCE [LARGE SCALE GENOMIC DNA]</scope>
    <source>
        <strain evidence="1">B66_G16</strain>
    </source>
</reference>
<dbReference type="Proteomes" id="UP000278475">
    <property type="component" value="Unassembled WGS sequence"/>
</dbReference>
<comment type="caution">
    <text evidence="1">The sequence shown here is derived from an EMBL/GenBank/DDBJ whole genome shotgun (WGS) entry which is preliminary data.</text>
</comment>
<accession>A0A497EPD6</accession>
<name>A0A497EPD6_9CREN</name>
<organism evidence="1 2">
    <name type="scientific">Thermoproteota archaeon</name>
    <dbReference type="NCBI Taxonomy" id="2056631"/>
    <lineage>
        <taxon>Archaea</taxon>
        <taxon>Thermoproteota</taxon>
    </lineage>
</organism>
<evidence type="ECO:0000313" key="1">
    <source>
        <dbReference type="EMBL" id="RLE48540.1"/>
    </source>
</evidence>
<dbReference type="EMBL" id="QMQV01000069">
    <property type="protein sequence ID" value="RLE48540.1"/>
    <property type="molecule type" value="Genomic_DNA"/>
</dbReference>
<dbReference type="AlphaFoldDB" id="A0A497EPD6"/>
<evidence type="ECO:0000313" key="2">
    <source>
        <dbReference type="Proteomes" id="UP000278475"/>
    </source>
</evidence>